<dbReference type="InterPro" id="IPR036691">
    <property type="entry name" value="Endo/exonu/phosph_ase_sf"/>
</dbReference>
<accession>A0ABV6LYQ4</accession>
<dbReference type="PANTHER" id="PTHR14859:SF15">
    <property type="entry name" value="ENDONUCLEASE_EXONUCLEASE_PHOSPHATASE DOMAIN-CONTAINING PROTEIN"/>
    <property type="match status" value="1"/>
</dbReference>
<keyword evidence="2" id="KW-0255">Endonuclease</keyword>
<gene>
    <name evidence="2" type="ORF">ACFFIA_07235</name>
</gene>
<dbReference type="Pfam" id="PF03372">
    <property type="entry name" value="Exo_endo_phos"/>
    <property type="match status" value="1"/>
</dbReference>
<reference evidence="2 3" key="1">
    <citation type="submission" date="2024-09" db="EMBL/GenBank/DDBJ databases">
        <authorList>
            <person name="Sun Q."/>
            <person name="Mori K."/>
        </authorList>
    </citation>
    <scope>NUCLEOTIDE SEQUENCE [LARGE SCALE GENOMIC DNA]</scope>
    <source>
        <strain evidence="2 3">TBRC 3947</strain>
    </source>
</reference>
<evidence type="ECO:0000313" key="3">
    <source>
        <dbReference type="Proteomes" id="UP001589867"/>
    </source>
</evidence>
<dbReference type="RefSeq" id="WP_377247379.1">
    <property type="nucleotide sequence ID" value="NZ_JBHLUH010000009.1"/>
</dbReference>
<dbReference type="SUPFAM" id="SSF56219">
    <property type="entry name" value="DNase I-like"/>
    <property type="match status" value="1"/>
</dbReference>
<dbReference type="InterPro" id="IPR051916">
    <property type="entry name" value="GPI-anchor_lipid_remodeler"/>
</dbReference>
<dbReference type="InterPro" id="IPR005135">
    <property type="entry name" value="Endo/exonuclease/phosphatase"/>
</dbReference>
<dbReference type="PANTHER" id="PTHR14859">
    <property type="entry name" value="CALCOFLUOR WHITE HYPERSENSITIVE PROTEIN PRECURSOR"/>
    <property type="match status" value="1"/>
</dbReference>
<evidence type="ECO:0000313" key="2">
    <source>
        <dbReference type="EMBL" id="MFC0527449.1"/>
    </source>
</evidence>
<name>A0ABV6LYQ4_9ACTN</name>
<feature type="domain" description="Endonuclease/exonuclease/phosphatase" evidence="1">
    <location>
        <begin position="4"/>
        <end position="251"/>
    </location>
</feature>
<comment type="caution">
    <text evidence="2">The sequence shown here is derived from an EMBL/GenBank/DDBJ whole genome shotgun (WGS) entry which is preliminary data.</text>
</comment>
<dbReference type="EMBL" id="JBHLUH010000009">
    <property type="protein sequence ID" value="MFC0527449.1"/>
    <property type="molecule type" value="Genomic_DNA"/>
</dbReference>
<protein>
    <submittedName>
        <fullName evidence="2">Endonuclease/exonuclease/phosphatase family protein</fullName>
    </submittedName>
</protein>
<dbReference type="Gene3D" id="3.60.10.10">
    <property type="entry name" value="Endonuclease/exonuclease/phosphatase"/>
    <property type="match status" value="1"/>
</dbReference>
<proteinExistence type="predicted"/>
<dbReference type="GO" id="GO:0004519">
    <property type="term" value="F:endonuclease activity"/>
    <property type="evidence" value="ECO:0007669"/>
    <property type="project" value="UniProtKB-KW"/>
</dbReference>
<keyword evidence="2" id="KW-0378">Hydrolase</keyword>
<dbReference type="Proteomes" id="UP001589867">
    <property type="component" value="Unassembled WGS sequence"/>
</dbReference>
<organism evidence="2 3">
    <name type="scientific">Phytohabitans kaempferiae</name>
    <dbReference type="NCBI Taxonomy" id="1620943"/>
    <lineage>
        <taxon>Bacteria</taxon>
        <taxon>Bacillati</taxon>
        <taxon>Actinomycetota</taxon>
        <taxon>Actinomycetes</taxon>
        <taxon>Micromonosporales</taxon>
        <taxon>Micromonosporaceae</taxon>
    </lineage>
</organism>
<evidence type="ECO:0000259" key="1">
    <source>
        <dbReference type="Pfam" id="PF03372"/>
    </source>
</evidence>
<sequence>MRLATFNVLHGRSLDDGAVERERFRAAIATLDADVLGLQEVDRAQVRSGHLDLTALAAEASGAVAHRFAPALIGTPGETYRRLAHDEDGADEPSFGVSLVSRWPVRSWHVTRLTGAPLRSPILSPGPGGRFLWLRDEPRVVLAAVVEGPRGPFTVATTHLSFVPAWNAGQLRLAVRALRRLPSPRVLLGDLNMPARAAALVSGWRPLAKVATFPAGSPKVQLDHVLLDRRGAAGWPGEPAAETPAVPFSDHRPLVVEMHAGPPPRRPGTDGN</sequence>
<keyword evidence="3" id="KW-1185">Reference proteome</keyword>
<keyword evidence="2" id="KW-0540">Nuclease</keyword>